<gene>
    <name evidence="2" type="primary">jockeypol_244</name>
    <name evidence="2" type="ORF">TNCV_2568761</name>
</gene>
<comment type="caution">
    <text evidence="2">The sequence shown here is derived from an EMBL/GenBank/DDBJ whole genome shotgun (WGS) entry which is preliminary data.</text>
</comment>
<dbReference type="Proteomes" id="UP000887159">
    <property type="component" value="Unassembled WGS sequence"/>
</dbReference>
<name>A0A8X6WMD4_TRICX</name>
<keyword evidence="2" id="KW-0548">Nucleotidyltransferase</keyword>
<dbReference type="GO" id="GO:0003964">
    <property type="term" value="F:RNA-directed DNA polymerase activity"/>
    <property type="evidence" value="ECO:0007669"/>
    <property type="project" value="UniProtKB-KW"/>
</dbReference>
<evidence type="ECO:0000313" key="2">
    <source>
        <dbReference type="EMBL" id="GFY36914.1"/>
    </source>
</evidence>
<dbReference type="AlphaFoldDB" id="A0A8X6WMD4"/>
<organism evidence="2 3">
    <name type="scientific">Trichonephila clavipes</name>
    <name type="common">Golden silk orbweaver</name>
    <name type="synonym">Nephila clavipes</name>
    <dbReference type="NCBI Taxonomy" id="2585209"/>
    <lineage>
        <taxon>Eukaryota</taxon>
        <taxon>Metazoa</taxon>
        <taxon>Ecdysozoa</taxon>
        <taxon>Arthropoda</taxon>
        <taxon>Chelicerata</taxon>
        <taxon>Arachnida</taxon>
        <taxon>Araneae</taxon>
        <taxon>Araneomorphae</taxon>
        <taxon>Entelegynae</taxon>
        <taxon>Araneoidea</taxon>
        <taxon>Nephilidae</taxon>
        <taxon>Trichonephila</taxon>
    </lineage>
</organism>
<feature type="region of interest" description="Disordered" evidence="1">
    <location>
        <begin position="101"/>
        <end position="121"/>
    </location>
</feature>
<protein>
    <submittedName>
        <fullName evidence="2">RNA-directed DNA polymerase from mobile element jockey</fullName>
    </submittedName>
</protein>
<keyword evidence="3" id="KW-1185">Reference proteome</keyword>
<keyword evidence="2" id="KW-0808">Transferase</keyword>
<keyword evidence="2" id="KW-0695">RNA-directed DNA polymerase</keyword>
<evidence type="ECO:0000313" key="3">
    <source>
        <dbReference type="Proteomes" id="UP000887159"/>
    </source>
</evidence>
<reference evidence="2" key="1">
    <citation type="submission" date="2020-08" db="EMBL/GenBank/DDBJ databases">
        <title>Multicomponent nature underlies the extraordinary mechanical properties of spider dragline silk.</title>
        <authorList>
            <person name="Kono N."/>
            <person name="Nakamura H."/>
            <person name="Mori M."/>
            <person name="Yoshida Y."/>
            <person name="Ohtoshi R."/>
            <person name="Malay A.D."/>
            <person name="Moran D.A.P."/>
            <person name="Tomita M."/>
            <person name="Numata K."/>
            <person name="Arakawa K."/>
        </authorList>
    </citation>
    <scope>NUCLEOTIDE SEQUENCE</scope>
</reference>
<sequence>MLIYTSIIRSVPLYACPVWGHAARGNINILEQSQNVIIRQITNSPWFVRNADLRFALRIKTIKATIRKIAEKFFNNLESIDNRTLRKIEIYTPDPKFNRPRNILLPDHTPNRVTASPLDRN</sequence>
<proteinExistence type="predicted"/>
<dbReference type="EMBL" id="BMAU01021438">
    <property type="protein sequence ID" value="GFY36914.1"/>
    <property type="molecule type" value="Genomic_DNA"/>
</dbReference>
<accession>A0A8X6WMD4</accession>
<evidence type="ECO:0000256" key="1">
    <source>
        <dbReference type="SAM" id="MobiDB-lite"/>
    </source>
</evidence>